<name>K0F3W9_NOCB7</name>
<dbReference type="STRING" id="1133849.O3I_031475"/>
<accession>K0F3W9</accession>
<dbReference type="EMBL" id="CP003876">
    <property type="protein sequence ID" value="AFU04244.1"/>
    <property type="molecule type" value="Genomic_DNA"/>
</dbReference>
<dbReference type="Gene3D" id="1.10.150.20">
    <property type="entry name" value="5' to 3' exonuclease, C-terminal subdomain"/>
    <property type="match status" value="1"/>
</dbReference>
<reference evidence="1 2" key="1">
    <citation type="journal article" date="2012" name="J. Bacteriol.">
        <title>Complete genome sequence of Nocardia brasiliensis HUJEG-1.</title>
        <authorList>
            <person name="Vera-Cabrera L."/>
            <person name="Ortiz-Lopez R."/>
            <person name="Elizondo-Gonzalez R."/>
            <person name="Perez-Maya A.A."/>
            <person name="Ocampo-Candiani J."/>
        </authorList>
    </citation>
    <scope>NUCLEOTIDE SEQUENCE [LARGE SCALE GENOMIC DNA]</scope>
    <source>
        <strain evidence="2">ATCC 700358</strain>
    </source>
</reference>
<dbReference type="Proteomes" id="UP000006304">
    <property type="component" value="Chromosome"/>
</dbReference>
<evidence type="ECO:0000313" key="1">
    <source>
        <dbReference type="EMBL" id="AFU04244.1"/>
    </source>
</evidence>
<organism evidence="1 2">
    <name type="scientific">Nocardia brasiliensis (strain ATCC 700358 / HUJEG-1)</name>
    <dbReference type="NCBI Taxonomy" id="1133849"/>
    <lineage>
        <taxon>Bacteria</taxon>
        <taxon>Bacillati</taxon>
        <taxon>Actinomycetota</taxon>
        <taxon>Actinomycetes</taxon>
        <taxon>Mycobacteriales</taxon>
        <taxon>Nocardiaceae</taxon>
        <taxon>Nocardia</taxon>
    </lineage>
</organism>
<keyword evidence="2" id="KW-1185">Reference proteome</keyword>
<sequence length="83" mass="9243">MHNAREVVMAEQASAAEFPHRMGKVANRELAAHGYTRYDQLTEVTAKELLRIHGVGPKAIRILEEELALRGLHFADQAAPLPE</sequence>
<evidence type="ECO:0000313" key="2">
    <source>
        <dbReference type="Proteomes" id="UP000006304"/>
    </source>
</evidence>
<dbReference type="AlphaFoldDB" id="K0F3W9"/>
<gene>
    <name evidence="1" type="ORF">O3I_031475</name>
</gene>
<proteinExistence type="predicted"/>
<dbReference type="eggNOG" id="ENOG5033AIJ">
    <property type="taxonomic scope" value="Bacteria"/>
</dbReference>
<dbReference type="HOGENOM" id="CLU_192240_1_0_11"/>
<evidence type="ECO:0008006" key="3">
    <source>
        <dbReference type="Google" id="ProtNLM"/>
    </source>
</evidence>
<dbReference type="KEGG" id="nbr:O3I_031475"/>
<protein>
    <recommendedName>
        <fullName evidence="3">DNA-binding protein</fullName>
    </recommendedName>
</protein>